<organism evidence="6 7">
    <name type="scientific">Oryzomicrobium terrae</name>
    <dbReference type="NCBI Taxonomy" id="1735038"/>
    <lineage>
        <taxon>Bacteria</taxon>
        <taxon>Pseudomonadati</taxon>
        <taxon>Pseudomonadota</taxon>
        <taxon>Betaproteobacteria</taxon>
        <taxon>Rhodocyclales</taxon>
        <taxon>Rhodocyclaceae</taxon>
        <taxon>Oryzomicrobium</taxon>
    </lineage>
</organism>
<sequence>MTFISANLQAVRDRIRLAAAVAGRNADSIGLLAVSKTMPAERVRDAAAAGQRAFGENYVQEGVDKARQLAGLGLEWHFIGPLQSNKTRPVAETFAWVHSIDRLKLAERLSAQRPADLPPLNVCVQVNVSGEDTKSGCTLEEAPALCRAVAALPNLRLRGLMAIPAPADEMTAQREPLARLRQLFEQLNREGLSLDTLSMGMSHDLEAAVLEGATMVRIGTAIFGERKKPQGSEQ</sequence>
<dbReference type="PROSITE" id="PS01211">
    <property type="entry name" value="UPF0001"/>
    <property type="match status" value="1"/>
</dbReference>
<dbReference type="FunFam" id="3.20.20.10:FF:000018">
    <property type="entry name" value="Pyridoxal phosphate homeostasis protein"/>
    <property type="match status" value="1"/>
</dbReference>
<protein>
    <recommendedName>
        <fullName evidence="2">Pyridoxal phosphate homeostasis protein</fullName>
        <shortName evidence="2">PLP homeostasis protein</shortName>
    </recommendedName>
</protein>
<dbReference type="PIRSF" id="PIRSF004848">
    <property type="entry name" value="YBL036c_PLPDEIII"/>
    <property type="match status" value="1"/>
</dbReference>
<dbReference type="Proteomes" id="UP000323671">
    <property type="component" value="Chromosome"/>
</dbReference>
<feature type="domain" description="Alanine racemase N-terminal" evidence="5">
    <location>
        <begin position="7"/>
        <end position="226"/>
    </location>
</feature>
<dbReference type="SUPFAM" id="SSF51419">
    <property type="entry name" value="PLP-binding barrel"/>
    <property type="match status" value="1"/>
</dbReference>
<dbReference type="HAMAP" id="MF_02087">
    <property type="entry name" value="PLP_homeostasis"/>
    <property type="match status" value="1"/>
</dbReference>
<keyword evidence="1 2" id="KW-0663">Pyridoxal phosphate</keyword>
<evidence type="ECO:0000256" key="4">
    <source>
        <dbReference type="RuleBase" id="RU004514"/>
    </source>
</evidence>
<dbReference type="InterPro" id="IPR011078">
    <property type="entry name" value="PyrdxlP_homeostasis"/>
</dbReference>
<keyword evidence="7" id="KW-1185">Reference proteome</keyword>
<evidence type="ECO:0000256" key="3">
    <source>
        <dbReference type="PIRSR" id="PIRSR004848-1"/>
    </source>
</evidence>
<dbReference type="InterPro" id="IPR001608">
    <property type="entry name" value="Ala_racemase_N"/>
</dbReference>
<name>A0A5C1EE18_9RHOO</name>
<comment type="cofactor">
    <cofactor evidence="3">
        <name>pyridoxal 5'-phosphate</name>
        <dbReference type="ChEBI" id="CHEBI:597326"/>
    </cofactor>
</comment>
<dbReference type="PANTHER" id="PTHR10146:SF14">
    <property type="entry name" value="PYRIDOXAL PHOSPHATE HOMEOSTASIS PROTEIN"/>
    <property type="match status" value="1"/>
</dbReference>
<dbReference type="Pfam" id="PF01168">
    <property type="entry name" value="Ala_racemase_N"/>
    <property type="match status" value="1"/>
</dbReference>
<evidence type="ECO:0000313" key="7">
    <source>
        <dbReference type="Proteomes" id="UP000323671"/>
    </source>
</evidence>
<gene>
    <name evidence="6" type="primary">yggS</name>
    <name evidence="6" type="ORF">OTERR_29110</name>
</gene>
<dbReference type="GO" id="GO:0030170">
    <property type="term" value="F:pyridoxal phosphate binding"/>
    <property type="evidence" value="ECO:0007669"/>
    <property type="project" value="UniProtKB-UniRule"/>
</dbReference>
<dbReference type="CDD" id="cd06824">
    <property type="entry name" value="PLPDE_III_Yggs_like"/>
    <property type="match status" value="1"/>
</dbReference>
<comment type="similarity">
    <text evidence="2 4">Belongs to the pyridoxal phosphate-binding protein YggS/PROSC family.</text>
</comment>
<evidence type="ECO:0000259" key="5">
    <source>
        <dbReference type="Pfam" id="PF01168"/>
    </source>
</evidence>
<dbReference type="EMBL" id="CP022579">
    <property type="protein sequence ID" value="QEL66387.1"/>
    <property type="molecule type" value="Genomic_DNA"/>
</dbReference>
<evidence type="ECO:0000256" key="1">
    <source>
        <dbReference type="ARBA" id="ARBA00022898"/>
    </source>
</evidence>
<dbReference type="RefSeq" id="WP_149426244.1">
    <property type="nucleotide sequence ID" value="NZ_CP022579.1"/>
</dbReference>
<dbReference type="PANTHER" id="PTHR10146">
    <property type="entry name" value="PROLINE SYNTHETASE CO-TRANSCRIBED BACTERIAL HOMOLOG PROTEIN"/>
    <property type="match status" value="1"/>
</dbReference>
<dbReference type="NCBIfam" id="TIGR00044">
    <property type="entry name" value="YggS family pyridoxal phosphate-dependent enzyme"/>
    <property type="match status" value="1"/>
</dbReference>
<proteinExistence type="inferred from homology"/>
<dbReference type="Gene3D" id="3.20.20.10">
    <property type="entry name" value="Alanine racemase"/>
    <property type="match status" value="1"/>
</dbReference>
<accession>A0A5C1EE18</accession>
<evidence type="ECO:0000256" key="2">
    <source>
        <dbReference type="HAMAP-Rule" id="MF_02087"/>
    </source>
</evidence>
<dbReference type="AlphaFoldDB" id="A0A5C1EE18"/>
<dbReference type="InterPro" id="IPR029066">
    <property type="entry name" value="PLP-binding_barrel"/>
</dbReference>
<feature type="modified residue" description="N6-(pyridoxal phosphate)lysine" evidence="2 3">
    <location>
        <position position="36"/>
    </location>
</feature>
<dbReference type="KEGG" id="otr:OTERR_29110"/>
<reference evidence="6 7" key="1">
    <citation type="submission" date="2017-07" db="EMBL/GenBank/DDBJ databases">
        <title>Complete genome sequence of Oryzomicrobium terrae TPP412.</title>
        <authorList>
            <person name="Chiu L.-W."/>
            <person name="Lo K.-J."/>
            <person name="Tsai Y.-M."/>
            <person name="Lin S.-S."/>
            <person name="Kuo C.-H."/>
            <person name="Liu C.-T."/>
        </authorList>
    </citation>
    <scope>NUCLEOTIDE SEQUENCE [LARGE SCALE GENOMIC DNA]</scope>
    <source>
        <strain evidence="6 7">TPP412</strain>
    </source>
</reference>
<evidence type="ECO:0000313" key="6">
    <source>
        <dbReference type="EMBL" id="QEL66387.1"/>
    </source>
</evidence>
<comment type="function">
    <text evidence="2">Pyridoxal 5'-phosphate (PLP)-binding protein, which is involved in PLP homeostasis.</text>
</comment>